<dbReference type="AlphaFoldDB" id="A0A3S3ZSE8"/>
<dbReference type="OrthoDB" id="565316at2"/>
<keyword evidence="2" id="KW-1185">Reference proteome</keyword>
<name>A0A3S3ZSE8_9MICO</name>
<accession>A0A3S3ZSE8</accession>
<dbReference type="InterPro" id="IPR029044">
    <property type="entry name" value="Nucleotide-diphossugar_trans"/>
</dbReference>
<organism evidence="1 2">
    <name type="scientific">Labedella phragmitis</name>
    <dbReference type="NCBI Taxonomy" id="2498849"/>
    <lineage>
        <taxon>Bacteria</taxon>
        <taxon>Bacillati</taxon>
        <taxon>Actinomycetota</taxon>
        <taxon>Actinomycetes</taxon>
        <taxon>Micrococcales</taxon>
        <taxon>Microbacteriaceae</taxon>
        <taxon>Labedella</taxon>
    </lineage>
</organism>
<dbReference type="RefSeq" id="WP_128493494.1">
    <property type="nucleotide sequence ID" value="NZ_RZNB01000001.1"/>
</dbReference>
<comment type="caution">
    <text evidence="1">The sequence shown here is derived from an EMBL/GenBank/DDBJ whole genome shotgun (WGS) entry which is preliminary data.</text>
</comment>
<dbReference type="Pfam" id="PF13704">
    <property type="entry name" value="Glyco_tranf_2_4"/>
    <property type="match status" value="1"/>
</dbReference>
<dbReference type="SUPFAM" id="SSF53448">
    <property type="entry name" value="Nucleotide-diphospho-sugar transferases"/>
    <property type="match status" value="1"/>
</dbReference>
<reference evidence="1 2" key="1">
    <citation type="submission" date="2018-12" db="EMBL/GenBank/DDBJ databases">
        <authorList>
            <person name="Li F."/>
        </authorList>
    </citation>
    <scope>NUCLEOTIDE SEQUENCE [LARGE SCALE GENOMIC DNA]</scope>
    <source>
        <strain evidence="1 2">11W25H-1</strain>
    </source>
</reference>
<proteinExistence type="predicted"/>
<sequence length="373" mass="40715">MKLVMTLVARDAEDVIAPMLEHHLAQGVDLILVADDGSVDGTRAIVSSYSGTGRVLLAADPVEKTRSAVVSRLATAAAVTHGADWVMNADVGEFWFAADPSRTLERALEDVPRSVVTFAVPVHDLTGTPARRGSGVRRLRWRDERSAPTLWRRAGVVAATEPAAVHVGASSVSIREGSRRVSLTQRAEPPHDSRLEVLRLPWRSWEQYRSEIGRARSDAAKPRWDASDTAALDDRRNRAELLEHFYVFRHTVFDGEPVGASSDDIVADDRVVDSLAAVLASGSAVRPDLLERALDDSDDERYRSADWRAAAAVARLVIPLETAYRDDAPSLRGALQETGRRLRAVPPSAVAAASLQRGRSLVGRILRRPGEPR</sequence>
<evidence type="ECO:0000313" key="2">
    <source>
        <dbReference type="Proteomes" id="UP000288547"/>
    </source>
</evidence>
<protein>
    <recommendedName>
        <fullName evidence="3">Glycosyltransferase</fullName>
    </recommendedName>
</protein>
<evidence type="ECO:0000313" key="1">
    <source>
        <dbReference type="EMBL" id="RWZ52652.1"/>
    </source>
</evidence>
<dbReference type="Proteomes" id="UP000288547">
    <property type="component" value="Unassembled WGS sequence"/>
</dbReference>
<dbReference type="EMBL" id="RZNB01000001">
    <property type="protein sequence ID" value="RWZ52652.1"/>
    <property type="molecule type" value="Genomic_DNA"/>
</dbReference>
<evidence type="ECO:0008006" key="3">
    <source>
        <dbReference type="Google" id="ProtNLM"/>
    </source>
</evidence>
<gene>
    <name evidence="1" type="ORF">ELQ90_01495</name>
</gene>